<dbReference type="EMBL" id="CAFBRZ010000018">
    <property type="protein sequence ID" value="CAB5147390.1"/>
    <property type="molecule type" value="Genomic_DNA"/>
</dbReference>
<dbReference type="EMBL" id="CAEZYE010000113">
    <property type="protein sequence ID" value="CAB4721350.1"/>
    <property type="molecule type" value="Genomic_DNA"/>
</dbReference>
<sequence length="211" mass="22553">MSRWEIRIALVISLAVSVIPQGAVGAAPTTSDLVASLVVKGRAPKTGYTRAQFGPAWSDVDRNGCDTRNDILKRDLKAIAYKSAGDSCVILSGLLIDPYSGESINFLRGVATSSEVQIDHVVALSNAWQTGAFKLSADTRKAFANDPLNLLAVKGSLNSQKSDGDAATWLPPRKSYRCAYVSRQVAVKVKYGLWITAPEKAAILGVLKSCL</sequence>
<organism evidence="3">
    <name type="scientific">freshwater metagenome</name>
    <dbReference type="NCBI Taxonomy" id="449393"/>
    <lineage>
        <taxon>unclassified sequences</taxon>
        <taxon>metagenomes</taxon>
        <taxon>ecological metagenomes</taxon>
    </lineage>
</organism>
<dbReference type="AlphaFoldDB" id="A0A6J6XK17"/>
<dbReference type="Pfam" id="PF07510">
    <property type="entry name" value="GmrSD_C"/>
    <property type="match status" value="1"/>
</dbReference>
<dbReference type="EMBL" id="CAFBOD010000003">
    <property type="protein sequence ID" value="CAB4970282.1"/>
    <property type="molecule type" value="Genomic_DNA"/>
</dbReference>
<reference evidence="3" key="1">
    <citation type="submission" date="2020-05" db="EMBL/GenBank/DDBJ databases">
        <authorList>
            <person name="Chiriac C."/>
            <person name="Salcher M."/>
            <person name="Ghai R."/>
            <person name="Kavagutti S V."/>
        </authorList>
    </citation>
    <scope>NUCLEOTIDE SEQUENCE</scope>
</reference>
<evidence type="ECO:0000313" key="5">
    <source>
        <dbReference type="EMBL" id="CAB4970282.1"/>
    </source>
</evidence>
<dbReference type="PANTHER" id="PTHR24094:SF15">
    <property type="entry name" value="AMP-DEPENDENT SYNTHETASE_LIGASE DOMAIN-CONTAINING PROTEIN-RELATED"/>
    <property type="match status" value="1"/>
</dbReference>
<dbReference type="PANTHER" id="PTHR24094">
    <property type="entry name" value="SECRETED PROTEIN"/>
    <property type="match status" value="1"/>
</dbReference>
<feature type="domain" description="GmrSD restriction endonucleases C-terminal" evidence="1">
    <location>
        <begin position="66"/>
        <end position="204"/>
    </location>
</feature>
<dbReference type="EMBL" id="CAFAAS010000001">
    <property type="protein sequence ID" value="CAB4795984.1"/>
    <property type="molecule type" value="Genomic_DNA"/>
</dbReference>
<evidence type="ECO:0000313" key="2">
    <source>
        <dbReference type="EMBL" id="CAB4721350.1"/>
    </source>
</evidence>
<proteinExistence type="predicted"/>
<evidence type="ECO:0000313" key="3">
    <source>
        <dbReference type="EMBL" id="CAB4795984.1"/>
    </source>
</evidence>
<dbReference type="InterPro" id="IPR011089">
    <property type="entry name" value="GmrSD_C"/>
</dbReference>
<gene>
    <name evidence="2" type="ORF">UFOPK2655_01347</name>
    <name evidence="3" type="ORF">UFOPK3077_00200</name>
    <name evidence="4" type="ORF">UFOPK3667_00199</name>
    <name evidence="5" type="ORF">UFOPK3903_00355</name>
    <name evidence="6" type="ORF">UFOPK4444_00442</name>
</gene>
<accession>A0A6J6XK17</accession>
<name>A0A6J6XK17_9ZZZZ</name>
<dbReference type="EMBL" id="CAFBMU010000001">
    <property type="protein sequence ID" value="CAB4913390.1"/>
    <property type="molecule type" value="Genomic_DNA"/>
</dbReference>
<evidence type="ECO:0000313" key="6">
    <source>
        <dbReference type="EMBL" id="CAB5147390.1"/>
    </source>
</evidence>
<evidence type="ECO:0000259" key="1">
    <source>
        <dbReference type="Pfam" id="PF07510"/>
    </source>
</evidence>
<evidence type="ECO:0000313" key="4">
    <source>
        <dbReference type="EMBL" id="CAB4913390.1"/>
    </source>
</evidence>
<protein>
    <submittedName>
        <fullName evidence="3">Unannotated protein</fullName>
    </submittedName>
</protein>